<dbReference type="Proteomes" id="UP000674318">
    <property type="component" value="Unassembled WGS sequence"/>
</dbReference>
<comment type="caution">
    <text evidence="2">The sequence shown here is derived from an EMBL/GenBank/DDBJ whole genome shotgun (WGS) entry which is preliminary data.</text>
</comment>
<dbReference type="RefSeq" id="XP_067755415.1">
    <property type="nucleotide sequence ID" value="XM_067898971.1"/>
</dbReference>
<organism evidence="2 3">
    <name type="scientific">Porcisia hertigi</name>
    <dbReference type="NCBI Taxonomy" id="2761500"/>
    <lineage>
        <taxon>Eukaryota</taxon>
        <taxon>Discoba</taxon>
        <taxon>Euglenozoa</taxon>
        <taxon>Kinetoplastea</taxon>
        <taxon>Metakinetoplastina</taxon>
        <taxon>Trypanosomatida</taxon>
        <taxon>Trypanosomatidae</taxon>
        <taxon>Leishmaniinae</taxon>
        <taxon>Porcisia</taxon>
    </lineage>
</organism>
<feature type="region of interest" description="Disordered" evidence="1">
    <location>
        <begin position="376"/>
        <end position="483"/>
    </location>
</feature>
<proteinExistence type="predicted"/>
<keyword evidence="3" id="KW-1185">Reference proteome</keyword>
<evidence type="ECO:0000313" key="2">
    <source>
        <dbReference type="EMBL" id="KAG5498661.1"/>
    </source>
</evidence>
<accession>A0A836HT68</accession>
<feature type="compositionally biased region" description="Low complexity" evidence="1">
    <location>
        <begin position="453"/>
        <end position="470"/>
    </location>
</feature>
<evidence type="ECO:0000313" key="3">
    <source>
        <dbReference type="Proteomes" id="UP000674318"/>
    </source>
</evidence>
<dbReference type="GeneID" id="94289048"/>
<name>A0A836HT68_9TRYP</name>
<feature type="compositionally biased region" description="Acidic residues" evidence="1">
    <location>
        <begin position="436"/>
        <end position="452"/>
    </location>
</feature>
<protein>
    <submittedName>
        <fullName evidence="2">Uncharacterized protein</fullName>
    </submittedName>
</protein>
<feature type="compositionally biased region" description="Basic residues" evidence="1">
    <location>
        <begin position="377"/>
        <end position="395"/>
    </location>
</feature>
<feature type="region of interest" description="Disordered" evidence="1">
    <location>
        <begin position="273"/>
        <end position="300"/>
    </location>
</feature>
<dbReference type="OrthoDB" id="272864at2759"/>
<dbReference type="AlphaFoldDB" id="A0A836HT68"/>
<sequence>MSGGPLALVVYAGQMATYVCEGGDVQPTYPILHPITEELLLLLRQDQSQSLVTDWCTSASASTTTHASGDRAWLLKQKAQGIRSCLLPLMQGRLVLLVVPLSSTASYREAWTQLCFDGHVLARRLIMLSDTVASAFACGMNSGVVIHASLSTVSMCRVEAGCSTRYSNSHLGSVQMLCGPKLSMQLTEEWSKLALVVSTPNSSTSMRAFEVTKGAELDTAREGGADKQHPESHRLMGLVKLTGAEYRDSLIRTFGLKAYTAVIIRAQMKEQERQESRAISSKGKGKGGNRQGSLSPLDELRQRYPRAVRQAPGQLEKLLARVAQGGPTTPVSAAPLEGGEPCVLAGEALAIPYVRALFEYVVRNCGDDTWRVVKREQRGRKRSSTTRWRPHRPRSGRSDDQRSSSNEAKTEAMCSDANSDSAETFRGTRQHTSDSSGEEDNGSEEDTEEETESSSSDSSSDSSSMASLLDNSDDDTWLRSQTTPLPSAPWWLPLLGGSIVSRLSDKDLQRAIITAEEARETRGTVIHWRMLI</sequence>
<dbReference type="KEGG" id="phet:94289048"/>
<dbReference type="EMBL" id="JAFJZO010000030">
    <property type="protein sequence ID" value="KAG5498661.1"/>
    <property type="molecule type" value="Genomic_DNA"/>
</dbReference>
<reference evidence="2 3" key="1">
    <citation type="submission" date="2021-02" db="EMBL/GenBank/DDBJ databases">
        <title>Porcisia hertigi Genome sequencing and assembly.</title>
        <authorList>
            <person name="Almutairi H."/>
            <person name="Gatherer D."/>
        </authorList>
    </citation>
    <scope>NUCLEOTIDE SEQUENCE [LARGE SCALE GENOMIC DNA]</scope>
    <source>
        <strain evidence="2 3">C119</strain>
    </source>
</reference>
<gene>
    <name evidence="2" type="ORF">JKF63_02947</name>
</gene>
<evidence type="ECO:0000256" key="1">
    <source>
        <dbReference type="SAM" id="MobiDB-lite"/>
    </source>
</evidence>